<evidence type="ECO:0000313" key="3">
    <source>
        <dbReference type="Proteomes" id="UP001296993"/>
    </source>
</evidence>
<keyword evidence="1" id="KW-0472">Membrane</keyword>
<name>A0ABS4XA22_9MICC</name>
<accession>A0ABS4XA22</accession>
<keyword evidence="1" id="KW-1133">Transmembrane helix</keyword>
<gene>
    <name evidence="2" type="ORF">JOF47_000828</name>
</gene>
<comment type="caution">
    <text evidence="2">The sequence shown here is derived from an EMBL/GenBank/DDBJ whole genome shotgun (WGS) entry which is preliminary data.</text>
</comment>
<feature type="transmembrane region" description="Helical" evidence="1">
    <location>
        <begin position="37"/>
        <end position="55"/>
    </location>
</feature>
<protein>
    <recommendedName>
        <fullName evidence="4">Transmembrane protein</fullName>
    </recommendedName>
</protein>
<dbReference type="EMBL" id="JAGIOF010000001">
    <property type="protein sequence ID" value="MBP2385317.1"/>
    <property type="molecule type" value="Genomic_DNA"/>
</dbReference>
<evidence type="ECO:0000313" key="2">
    <source>
        <dbReference type="EMBL" id="MBP2385317.1"/>
    </source>
</evidence>
<proteinExistence type="predicted"/>
<evidence type="ECO:0008006" key="4">
    <source>
        <dbReference type="Google" id="ProtNLM"/>
    </source>
</evidence>
<organism evidence="2 3">
    <name type="scientific">Paeniglutamicibacter kerguelensis</name>
    <dbReference type="NCBI Taxonomy" id="254788"/>
    <lineage>
        <taxon>Bacteria</taxon>
        <taxon>Bacillati</taxon>
        <taxon>Actinomycetota</taxon>
        <taxon>Actinomycetes</taxon>
        <taxon>Micrococcales</taxon>
        <taxon>Micrococcaceae</taxon>
        <taxon>Paeniglutamicibacter</taxon>
    </lineage>
</organism>
<dbReference type="RefSeq" id="WP_209996123.1">
    <property type="nucleotide sequence ID" value="NZ_BAAAJY010000015.1"/>
</dbReference>
<keyword evidence="1" id="KW-0812">Transmembrane</keyword>
<sequence length="94" mass="10036">MRSSEFFGAVAACGKTAFNIMNNSAYGVPMTMLEGQMLLAMVGMMLAVLASSILGQRWANHRERLAREAELRLQDRGAASGSEIAGVFPEVSGP</sequence>
<keyword evidence="3" id="KW-1185">Reference proteome</keyword>
<dbReference type="Proteomes" id="UP001296993">
    <property type="component" value="Unassembled WGS sequence"/>
</dbReference>
<reference evidence="2 3" key="1">
    <citation type="submission" date="2021-03" db="EMBL/GenBank/DDBJ databases">
        <title>Sequencing the genomes of 1000 actinobacteria strains.</title>
        <authorList>
            <person name="Klenk H.-P."/>
        </authorList>
    </citation>
    <scope>NUCLEOTIDE SEQUENCE [LARGE SCALE GENOMIC DNA]</scope>
    <source>
        <strain evidence="2 3">DSM 15797</strain>
    </source>
</reference>
<evidence type="ECO:0000256" key="1">
    <source>
        <dbReference type="SAM" id="Phobius"/>
    </source>
</evidence>